<keyword evidence="4" id="KW-1185">Reference proteome</keyword>
<evidence type="ECO:0000256" key="1">
    <source>
        <dbReference type="SAM" id="MobiDB-lite"/>
    </source>
</evidence>
<keyword evidence="2" id="KW-0732">Signal</keyword>
<feature type="signal peptide" evidence="2">
    <location>
        <begin position="1"/>
        <end position="21"/>
    </location>
</feature>
<evidence type="ECO:0000313" key="4">
    <source>
        <dbReference type="Proteomes" id="UP001163105"/>
    </source>
</evidence>
<comment type="caution">
    <text evidence="3">The sequence shown here is derived from an EMBL/GenBank/DDBJ whole genome shotgun (WGS) entry which is preliminary data.</text>
</comment>
<feature type="chain" id="PRO_5044248238" evidence="2">
    <location>
        <begin position="22"/>
        <end position="519"/>
    </location>
</feature>
<feature type="compositionally biased region" description="Low complexity" evidence="1">
    <location>
        <begin position="136"/>
        <end position="242"/>
    </location>
</feature>
<gene>
    <name evidence="3" type="ORF">O9K51_07294</name>
</gene>
<sequence length="519" mass="55824">MRTFGLQSVAAVACLLGIASGHSHDDDHDHGHDHGQEHGHGCEEVPIVEYQPVAVLCSGTTTASTITRRYNGCAPTSCVVLVSEFPVTAANITTKTVVGTCEGTRTLPVGPGGDTTVIVTKTPDCVITKTTTGRNPGTRTVGPSTPGGTTTIIVTKTTTKTRRPTGSTGSGTNRPTSPTSGRTTTSTTASGSGTRTAPTTSSSLTSSSRTNTTPTSSSSSSTTSSSTSNTGTTTSQTTSQTTTSTTIDVLFQQHLDHVLKFLLDFHVYIFVNLLIRNNHSNHIQYIHVSHNVGHNPHHDEHINVHNRHDVFLVFIVNFQHIFNRDHTHVDFVFLHIKHVHDPHDNPHRHPYDDVIHHIDIDYHDDDNGNFGDTTGTLPPWYISDQMTADSSGVVAEGPSGGSGSSFALIPSQTQYAQVYLNQYIPRCGDPPPEVTLTIAFDYQFTGDSTGCSIGASVNRDPNNIVDISDAGVTPGEWQHYQGQPITVQLTYDSLFTLKLMCDSNTPNTPAILITDITIY</sequence>
<feature type="region of interest" description="Disordered" evidence="1">
    <location>
        <begin position="128"/>
        <end position="242"/>
    </location>
</feature>
<dbReference type="Proteomes" id="UP001163105">
    <property type="component" value="Unassembled WGS sequence"/>
</dbReference>
<protein>
    <submittedName>
        <fullName evidence="3">Aldehyde dehydrogenase</fullName>
    </submittedName>
</protein>
<name>A0AB34FK23_9HYPO</name>
<proteinExistence type="predicted"/>
<evidence type="ECO:0000313" key="3">
    <source>
        <dbReference type="EMBL" id="KAJ6439409.1"/>
    </source>
</evidence>
<dbReference type="EMBL" id="JAQHRD010000006">
    <property type="protein sequence ID" value="KAJ6439409.1"/>
    <property type="molecule type" value="Genomic_DNA"/>
</dbReference>
<organism evidence="3 4">
    <name type="scientific">Purpureocillium lavendulum</name>
    <dbReference type="NCBI Taxonomy" id="1247861"/>
    <lineage>
        <taxon>Eukaryota</taxon>
        <taxon>Fungi</taxon>
        <taxon>Dikarya</taxon>
        <taxon>Ascomycota</taxon>
        <taxon>Pezizomycotina</taxon>
        <taxon>Sordariomycetes</taxon>
        <taxon>Hypocreomycetidae</taxon>
        <taxon>Hypocreales</taxon>
        <taxon>Ophiocordycipitaceae</taxon>
        <taxon>Purpureocillium</taxon>
    </lineage>
</organism>
<reference evidence="3" key="1">
    <citation type="submission" date="2023-01" db="EMBL/GenBank/DDBJ databases">
        <title>The growth and conidiation of Purpureocillium lavendulum are regulated by nitrogen source and histone H3K14 acetylation.</title>
        <authorList>
            <person name="Tang P."/>
            <person name="Han J."/>
            <person name="Zhang C."/>
            <person name="Tang P."/>
            <person name="Qi F."/>
            <person name="Zhang K."/>
            <person name="Liang L."/>
        </authorList>
    </citation>
    <scope>NUCLEOTIDE SEQUENCE</scope>
    <source>
        <strain evidence="3">YMF1.00683</strain>
    </source>
</reference>
<dbReference type="AlphaFoldDB" id="A0AB34FK23"/>
<accession>A0AB34FK23</accession>
<evidence type="ECO:0000256" key="2">
    <source>
        <dbReference type="SAM" id="SignalP"/>
    </source>
</evidence>